<dbReference type="SMART" id="SM00091">
    <property type="entry name" value="PAS"/>
    <property type="match status" value="3"/>
</dbReference>
<evidence type="ECO:0000259" key="4">
    <source>
        <dbReference type="PROSITE" id="PS50887"/>
    </source>
</evidence>
<dbReference type="PROSITE" id="PS50112">
    <property type="entry name" value="PAS"/>
    <property type="match status" value="1"/>
</dbReference>
<dbReference type="SMART" id="SM00267">
    <property type="entry name" value="GGDEF"/>
    <property type="match status" value="1"/>
</dbReference>
<evidence type="ECO:0000313" key="5">
    <source>
        <dbReference type="EMBL" id="MDR7091385.1"/>
    </source>
</evidence>
<dbReference type="SMART" id="SM00086">
    <property type="entry name" value="PAC"/>
    <property type="match status" value="3"/>
</dbReference>
<evidence type="ECO:0000259" key="3">
    <source>
        <dbReference type="PROSITE" id="PS50883"/>
    </source>
</evidence>
<accession>A0ABU1V1V4</accession>
<dbReference type="EMBL" id="JAVDVX010000006">
    <property type="protein sequence ID" value="MDR7091385.1"/>
    <property type="molecule type" value="Genomic_DNA"/>
</dbReference>
<dbReference type="NCBIfam" id="TIGR00254">
    <property type="entry name" value="GGDEF"/>
    <property type="match status" value="1"/>
</dbReference>
<dbReference type="InterPro" id="IPR013656">
    <property type="entry name" value="PAS_4"/>
</dbReference>
<dbReference type="Pfam" id="PF13426">
    <property type="entry name" value="PAS_9"/>
    <property type="match status" value="1"/>
</dbReference>
<sequence>MERFLLRTLGDNMLDLIYAKDEQGRFIYANLALVNMTGAESADSILGKTDFDLNPPAAAQAYSDDDQLVMRSGQPLVGREELLTNFKTGESRWHSTTKVPLRDDNGEIIGIIGITRDITQIKQAEFNARDLNAELENRVAERTAELSAISATLEQERNLMRTLVDAVPDSIFAKDLNSKFLLANEAVARGMGTTPENLIGKDDFDFFPQEMAQNFFDDEQTIVRTGEGLVNREELAVNKETGNMRWFLTTKLPVRNDKGETVALVGIGRDITLRRRAERAMRESEERFRSLIELSSDWYWEQDADLQFTDIEDPNNKSSYTRDEVLGKSLKELPGTALLSESWIEYDDHVAERKPFRDLELRRVADNGKTYFISLTGLPAFDEDGNFRGYRGIGRDISDRKRSEQHIHFLATHDSLTSLPNRFMFSQILNLAIESAHRYHRKLAVFFIDLDRFKNINDTLGHEAGDFLLCEMAARLKQCLRASDVVGRLGGDEFVVMLPEPENAEQIATVAQKILSASLEPMDINGQECRVTASIGICVYPDDGRDEQTLMKNADIAMYRAKEEGKNNYQFYSPDIEARSLERLVLENNLRMALERNEFFLHYQAKRNLQTGEIAGVEALVRWQHPELGIISPAQFIPLAEETGLIVLIGRWVLKTACAQNVAWLKQGLPPLCMAVNLSVRQFFDEHLIQDVADALNESGMQPALLEMEITEGMVMQDAERAIRILTAIKALGVRLAIDDFGVGYSSLAQIKRFPIDTLKVDSSFIRDIPQNREDRAITEAIIAMGRTLSLTVIAEGVETKEQEAFLRDHNCDQSQGYYFSKPISPEDFVSFMKKQAACTIVYPPVTSPE</sequence>
<organism evidence="5 6">
    <name type="scientific">Cellvibrio fibrivorans</name>
    <dbReference type="NCBI Taxonomy" id="126350"/>
    <lineage>
        <taxon>Bacteria</taxon>
        <taxon>Pseudomonadati</taxon>
        <taxon>Pseudomonadota</taxon>
        <taxon>Gammaproteobacteria</taxon>
        <taxon>Cellvibrionales</taxon>
        <taxon>Cellvibrionaceae</taxon>
        <taxon>Cellvibrio</taxon>
    </lineage>
</organism>
<feature type="domain" description="PAS" evidence="1">
    <location>
        <begin position="156"/>
        <end position="226"/>
    </location>
</feature>
<reference evidence="5 6" key="1">
    <citation type="submission" date="2023-07" db="EMBL/GenBank/DDBJ databases">
        <title>Sorghum-associated microbial communities from plants grown in Nebraska, USA.</title>
        <authorList>
            <person name="Schachtman D."/>
        </authorList>
    </citation>
    <scope>NUCLEOTIDE SEQUENCE [LARGE SCALE GENOMIC DNA]</scope>
    <source>
        <strain evidence="5 6">BE190</strain>
    </source>
</reference>
<dbReference type="CDD" id="cd01949">
    <property type="entry name" value="GGDEF"/>
    <property type="match status" value="1"/>
</dbReference>
<dbReference type="NCBIfam" id="TIGR00229">
    <property type="entry name" value="sensory_box"/>
    <property type="match status" value="3"/>
</dbReference>
<dbReference type="SUPFAM" id="SSF55073">
    <property type="entry name" value="Nucleotide cyclase"/>
    <property type="match status" value="1"/>
</dbReference>
<dbReference type="InterPro" id="IPR035919">
    <property type="entry name" value="EAL_sf"/>
</dbReference>
<dbReference type="SMART" id="SM00052">
    <property type="entry name" value="EAL"/>
    <property type="match status" value="1"/>
</dbReference>
<dbReference type="Pfam" id="PF00563">
    <property type="entry name" value="EAL"/>
    <property type="match status" value="1"/>
</dbReference>
<dbReference type="Pfam" id="PF00990">
    <property type="entry name" value="GGDEF"/>
    <property type="match status" value="1"/>
</dbReference>
<dbReference type="PROSITE" id="PS50887">
    <property type="entry name" value="GGDEF"/>
    <property type="match status" value="1"/>
</dbReference>
<dbReference type="RefSeq" id="WP_310074633.1">
    <property type="nucleotide sequence ID" value="NZ_JAVDVX010000006.1"/>
</dbReference>
<proteinExistence type="predicted"/>
<feature type="domain" description="PAC" evidence="2">
    <location>
        <begin position="231"/>
        <end position="283"/>
    </location>
</feature>
<name>A0ABU1V1V4_9GAMM</name>
<feature type="domain" description="GGDEF" evidence="4">
    <location>
        <begin position="441"/>
        <end position="574"/>
    </location>
</feature>
<dbReference type="CDD" id="cd01948">
    <property type="entry name" value="EAL"/>
    <property type="match status" value="1"/>
</dbReference>
<dbReference type="PROSITE" id="PS50113">
    <property type="entry name" value="PAC"/>
    <property type="match status" value="3"/>
</dbReference>
<dbReference type="InterPro" id="IPR000700">
    <property type="entry name" value="PAS-assoc_C"/>
</dbReference>
<dbReference type="PIRSF" id="PIRSF005925">
    <property type="entry name" value="Dos"/>
    <property type="match status" value="1"/>
</dbReference>
<dbReference type="Gene3D" id="3.30.450.20">
    <property type="entry name" value="PAS domain"/>
    <property type="match status" value="3"/>
</dbReference>
<dbReference type="Gene3D" id="3.30.70.270">
    <property type="match status" value="1"/>
</dbReference>
<dbReference type="InterPro" id="IPR043128">
    <property type="entry name" value="Rev_trsase/Diguanyl_cyclase"/>
</dbReference>
<comment type="caution">
    <text evidence="5">The sequence shown here is derived from an EMBL/GenBank/DDBJ whole genome shotgun (WGS) entry which is preliminary data.</text>
</comment>
<dbReference type="InterPro" id="IPR052155">
    <property type="entry name" value="Biofilm_reg_signaling"/>
</dbReference>
<dbReference type="CDD" id="cd00130">
    <property type="entry name" value="PAS"/>
    <property type="match status" value="3"/>
</dbReference>
<dbReference type="PROSITE" id="PS50883">
    <property type="entry name" value="EAL"/>
    <property type="match status" value="1"/>
</dbReference>
<protein>
    <submittedName>
        <fullName evidence="5">Diguanylate cyclase (GGDEF)-like protein/PAS domain S-box-containing protein</fullName>
    </submittedName>
</protein>
<evidence type="ECO:0000259" key="2">
    <source>
        <dbReference type="PROSITE" id="PS50113"/>
    </source>
</evidence>
<dbReference type="PANTHER" id="PTHR44757">
    <property type="entry name" value="DIGUANYLATE CYCLASE DGCP"/>
    <property type="match status" value="1"/>
</dbReference>
<dbReference type="InterPro" id="IPR001633">
    <property type="entry name" value="EAL_dom"/>
</dbReference>
<feature type="domain" description="EAL" evidence="3">
    <location>
        <begin position="583"/>
        <end position="837"/>
    </location>
</feature>
<evidence type="ECO:0000313" key="6">
    <source>
        <dbReference type="Proteomes" id="UP001253595"/>
    </source>
</evidence>
<dbReference type="SUPFAM" id="SSF141868">
    <property type="entry name" value="EAL domain-like"/>
    <property type="match status" value="1"/>
</dbReference>
<evidence type="ECO:0000259" key="1">
    <source>
        <dbReference type="PROSITE" id="PS50112"/>
    </source>
</evidence>
<feature type="domain" description="PAC" evidence="2">
    <location>
        <begin position="357"/>
        <end position="409"/>
    </location>
</feature>
<dbReference type="Proteomes" id="UP001253595">
    <property type="component" value="Unassembled WGS sequence"/>
</dbReference>
<gene>
    <name evidence="5" type="ORF">J2X05_003420</name>
</gene>
<keyword evidence="6" id="KW-1185">Reference proteome</keyword>
<dbReference type="InterPro" id="IPR012226">
    <property type="entry name" value="Diguanyl_cyclase/Pdiesterase"/>
</dbReference>
<dbReference type="SUPFAM" id="SSF55785">
    <property type="entry name" value="PYP-like sensor domain (PAS domain)"/>
    <property type="match status" value="3"/>
</dbReference>
<feature type="domain" description="PAC" evidence="2">
    <location>
        <begin position="77"/>
        <end position="130"/>
    </location>
</feature>
<dbReference type="Gene3D" id="3.20.20.450">
    <property type="entry name" value="EAL domain"/>
    <property type="match status" value="1"/>
</dbReference>
<dbReference type="PANTHER" id="PTHR44757:SF2">
    <property type="entry name" value="BIOFILM ARCHITECTURE MAINTENANCE PROTEIN MBAA"/>
    <property type="match status" value="1"/>
</dbReference>
<dbReference type="InterPro" id="IPR000014">
    <property type="entry name" value="PAS"/>
</dbReference>
<dbReference type="InterPro" id="IPR001610">
    <property type="entry name" value="PAC"/>
</dbReference>
<dbReference type="InterPro" id="IPR035965">
    <property type="entry name" value="PAS-like_dom_sf"/>
</dbReference>
<dbReference type="InterPro" id="IPR029787">
    <property type="entry name" value="Nucleotide_cyclase"/>
</dbReference>
<dbReference type="InterPro" id="IPR000160">
    <property type="entry name" value="GGDEF_dom"/>
</dbReference>
<dbReference type="Pfam" id="PF08448">
    <property type="entry name" value="PAS_4"/>
    <property type="match status" value="2"/>
</dbReference>